<dbReference type="EMBL" id="CAHIKZ030000211">
    <property type="protein sequence ID" value="CAE1160498.1"/>
    <property type="molecule type" value="Genomic_DNA"/>
</dbReference>
<dbReference type="Gene3D" id="3.60.10.10">
    <property type="entry name" value="Endonuclease/exonuclease/phosphatase"/>
    <property type="match status" value="1"/>
</dbReference>
<protein>
    <submittedName>
        <fullName evidence="1">Uncharacterized protein</fullName>
    </submittedName>
</protein>
<name>A0A812AY22_ACAPH</name>
<accession>A0A812AY22</accession>
<gene>
    <name evidence="1" type="ORF">SPHA_6426</name>
</gene>
<evidence type="ECO:0000313" key="2">
    <source>
        <dbReference type="Proteomes" id="UP000597762"/>
    </source>
</evidence>
<dbReference type="SUPFAM" id="SSF56219">
    <property type="entry name" value="DNase I-like"/>
    <property type="match status" value="1"/>
</dbReference>
<organism evidence="1 2">
    <name type="scientific">Acanthosepion pharaonis</name>
    <name type="common">Pharaoh cuttlefish</name>
    <name type="synonym">Sepia pharaonis</name>
    <dbReference type="NCBI Taxonomy" id="158019"/>
    <lineage>
        <taxon>Eukaryota</taxon>
        <taxon>Metazoa</taxon>
        <taxon>Spiralia</taxon>
        <taxon>Lophotrochozoa</taxon>
        <taxon>Mollusca</taxon>
        <taxon>Cephalopoda</taxon>
        <taxon>Coleoidea</taxon>
        <taxon>Decapodiformes</taxon>
        <taxon>Sepiida</taxon>
        <taxon>Sepiina</taxon>
        <taxon>Sepiidae</taxon>
        <taxon>Acanthosepion</taxon>
    </lineage>
</organism>
<dbReference type="OrthoDB" id="6253503at2759"/>
<dbReference type="InterPro" id="IPR027124">
    <property type="entry name" value="Swc5/CFDP1/2"/>
</dbReference>
<dbReference type="PANTHER" id="PTHR23227:SF84">
    <property type="entry name" value="ENDONUCLEASE_EXONUCLEASE_PHOSPHATASE DOMAIN-CONTAINING PROTEIN"/>
    <property type="match status" value="1"/>
</dbReference>
<proteinExistence type="predicted"/>
<comment type="caution">
    <text evidence="1">The sequence shown here is derived from an EMBL/GenBank/DDBJ whole genome shotgun (WGS) entry which is preliminary data.</text>
</comment>
<evidence type="ECO:0000313" key="1">
    <source>
        <dbReference type="EMBL" id="CAE1160498.1"/>
    </source>
</evidence>
<dbReference type="PANTHER" id="PTHR23227">
    <property type="entry name" value="BUCENTAUR RELATED"/>
    <property type="match status" value="1"/>
</dbReference>
<reference evidence="1" key="1">
    <citation type="submission" date="2021-01" db="EMBL/GenBank/DDBJ databases">
        <authorList>
            <person name="Li R."/>
            <person name="Bekaert M."/>
        </authorList>
    </citation>
    <scope>NUCLEOTIDE SEQUENCE</scope>
    <source>
        <strain evidence="1">Farmed</strain>
    </source>
</reference>
<dbReference type="AlphaFoldDB" id="A0A812AY22"/>
<dbReference type="Proteomes" id="UP000597762">
    <property type="component" value="Unassembled WGS sequence"/>
</dbReference>
<dbReference type="InterPro" id="IPR036691">
    <property type="entry name" value="Endo/exonu/phosph_ase_sf"/>
</dbReference>
<sequence>MHPGLADDIQQIDDARKTAQGRPQDDPRQHGVGFAVKNSLIPAIVPPTGGSERILALRLLTSTGFANVLCIYAPMLCATPEVRDQFYEAVDETISRKPNTEGLYLLGDFNARVGDDCDIWHSFLGRQGIGKRNENGQWLLELCCHHGLCVTNTYYKCIEHHKVSWRRPRSRHWHQLDLVITRRADLRSFLHTWSFHRADCDTDHSLGLPRINTCRSKTLRALAASKPPLARRSTHPPSVPLTSTVYSTTSVMPYTPQPLHPFGKKDRRNADWYKTHWDEMQPASEAKRQALLAYKHNPCVNTRDAVRAARSKAQQTACHCANDYWLNLWSKSRRLPTVEAQEAFQGRRGHYRLGQAAGAIVGALPVAVCNPERGDGCRPGCLAQSPSHGGVGCPALCRGTRKNHRLSLLWESPGRDGIPSEMVRSFHEDMHNTVCYNGEASDAFPESSGLKKTNILAQDTASTADFAINGTHLEVVDSFSYLGSTISSSLSLDTEISSRIGKTAAVMEQSN</sequence>
<keyword evidence="2" id="KW-1185">Reference proteome</keyword>